<dbReference type="GO" id="GO:0016020">
    <property type="term" value="C:membrane"/>
    <property type="evidence" value="ECO:0007669"/>
    <property type="project" value="UniProtKB-SubCell"/>
</dbReference>
<dbReference type="RefSeq" id="WP_245750518.1">
    <property type="nucleotide sequence ID" value="NZ_FOMI01000001.1"/>
</dbReference>
<evidence type="ECO:0000313" key="6">
    <source>
        <dbReference type="EMBL" id="SFC86433.1"/>
    </source>
</evidence>
<keyword evidence="7" id="KW-1185">Reference proteome</keyword>
<accession>A0A1I1MV48</accession>
<organism evidence="6 7">
    <name type="scientific">Algibacter pectinivorans</name>
    <dbReference type="NCBI Taxonomy" id="870482"/>
    <lineage>
        <taxon>Bacteria</taxon>
        <taxon>Pseudomonadati</taxon>
        <taxon>Bacteroidota</taxon>
        <taxon>Flavobacteriia</taxon>
        <taxon>Flavobacteriales</taxon>
        <taxon>Flavobacteriaceae</taxon>
        <taxon>Algibacter</taxon>
    </lineage>
</organism>
<evidence type="ECO:0000313" key="7">
    <source>
        <dbReference type="Proteomes" id="UP000199439"/>
    </source>
</evidence>
<evidence type="ECO:0000256" key="2">
    <source>
        <dbReference type="ARBA" id="ARBA00022692"/>
    </source>
</evidence>
<evidence type="ECO:0000256" key="3">
    <source>
        <dbReference type="ARBA" id="ARBA00022989"/>
    </source>
</evidence>
<reference evidence="7" key="1">
    <citation type="submission" date="2016-10" db="EMBL/GenBank/DDBJ databases">
        <authorList>
            <person name="Varghese N."/>
            <person name="Submissions S."/>
        </authorList>
    </citation>
    <scope>NUCLEOTIDE SEQUENCE [LARGE SCALE GENOMIC DNA]</scope>
    <source>
        <strain evidence="7">DSM 25730</strain>
    </source>
</reference>
<keyword evidence="2 5" id="KW-0812">Transmembrane</keyword>
<dbReference type="Proteomes" id="UP000199439">
    <property type="component" value="Unassembled WGS sequence"/>
</dbReference>
<name>A0A1I1MV48_9FLAO</name>
<dbReference type="SUPFAM" id="SSF74653">
    <property type="entry name" value="TolA/TonB C-terminal domain"/>
    <property type="match status" value="1"/>
</dbReference>
<dbReference type="InterPro" id="IPR006260">
    <property type="entry name" value="TonB/TolA_C"/>
</dbReference>
<dbReference type="STRING" id="870482.SAMN04487987_101371"/>
<evidence type="ECO:0000256" key="4">
    <source>
        <dbReference type="ARBA" id="ARBA00023136"/>
    </source>
</evidence>
<dbReference type="NCBIfam" id="TIGR01352">
    <property type="entry name" value="tonB_Cterm"/>
    <property type="match status" value="1"/>
</dbReference>
<protein>
    <submittedName>
        <fullName evidence="6">TonB family C-terminal domain-containing protein</fullName>
    </submittedName>
</protein>
<evidence type="ECO:0000256" key="5">
    <source>
        <dbReference type="SAM" id="Phobius"/>
    </source>
</evidence>
<keyword evidence="4 5" id="KW-0472">Membrane</keyword>
<dbReference type="Gene3D" id="3.30.1150.10">
    <property type="match status" value="1"/>
</dbReference>
<comment type="subcellular location">
    <subcellularLocation>
        <location evidence="1">Membrane</location>
        <topology evidence="1">Single-pass membrane protein</topology>
    </subcellularLocation>
</comment>
<gene>
    <name evidence="6" type="ORF">SAMN04487987_101371</name>
</gene>
<proteinExistence type="predicted"/>
<keyword evidence="3 5" id="KW-1133">Transmembrane helix</keyword>
<evidence type="ECO:0000256" key="1">
    <source>
        <dbReference type="ARBA" id="ARBA00004167"/>
    </source>
</evidence>
<dbReference type="EMBL" id="FOMI01000001">
    <property type="protein sequence ID" value="SFC86433.1"/>
    <property type="molecule type" value="Genomic_DNA"/>
</dbReference>
<dbReference type="AlphaFoldDB" id="A0A1I1MV48"/>
<sequence>MHLNNQHKALLITLLISGTVVLSVFNLSLKQQDKYASESYYLMEPEEEPTEADIKAIEALENRNNAKAETNDAFNETQKVKHFAQAYKTIAPPEDYVPKTNTSSNGSASARKTYEIPEVSSLNSEELSKFSKVNDLLKKQQSDGNNSKSSIRYSLLNRKKTHIPIPVYLCEVDGKIVVNITVNANGKVVDAHVNNSSTSNNACLMEHAIDYAKRSRFTPDAAKESQIGTITFFFIGK</sequence>
<feature type="transmembrane region" description="Helical" evidence="5">
    <location>
        <begin position="9"/>
        <end position="29"/>
    </location>
</feature>